<protein>
    <submittedName>
        <fullName evidence="6">TetR/AcrR family transcriptional regulator</fullName>
    </submittedName>
</protein>
<dbReference type="PROSITE" id="PS50977">
    <property type="entry name" value="HTH_TETR_2"/>
    <property type="match status" value="1"/>
</dbReference>
<gene>
    <name evidence="6" type="ORF">K3U94_04650</name>
</gene>
<evidence type="ECO:0000256" key="2">
    <source>
        <dbReference type="ARBA" id="ARBA00023125"/>
    </source>
</evidence>
<sequence length="187" mass="19424">MAARDRLINSAIALLQRKGVAGTGISELLAHSGIARRSVYLNFPGGKAELVASAARTAGRTTSDMIRRLLVEADAVTAVEAFIAVWKEALIGSEFRAGCPIVAAALGRSEAPDAADVAGAVFADWERLLADRLEEADVAPATAQQLATTTIAAVEGAVIMSLAAKSAAPLLRTGQLLKELVAQHTRP</sequence>
<reference evidence="6" key="1">
    <citation type="submission" date="2021-08" db="EMBL/GenBank/DDBJ databases">
        <title>Whole genome sequencing of non-tuberculosis mycobacteria type-strains.</title>
        <authorList>
            <person name="Igarashi Y."/>
            <person name="Osugi A."/>
            <person name="Mitarai S."/>
        </authorList>
    </citation>
    <scope>NUCLEOTIDE SEQUENCE</scope>
    <source>
        <strain evidence="6">JCM 30995</strain>
    </source>
</reference>
<name>A0A9X7WJS6_9MYCO</name>
<dbReference type="PANTHER" id="PTHR47506:SF3">
    <property type="entry name" value="HTH-TYPE TRANSCRIPTIONAL REGULATOR LMRA"/>
    <property type="match status" value="1"/>
</dbReference>
<evidence type="ECO:0000313" key="7">
    <source>
        <dbReference type="Proteomes" id="UP000825008"/>
    </source>
</evidence>
<proteinExistence type="predicted"/>
<dbReference type="InterPro" id="IPR001647">
    <property type="entry name" value="HTH_TetR"/>
</dbReference>
<dbReference type="Pfam" id="PF21993">
    <property type="entry name" value="TetR_C_13_2"/>
    <property type="match status" value="1"/>
</dbReference>
<keyword evidence="2 4" id="KW-0238">DNA-binding</keyword>
<evidence type="ECO:0000256" key="1">
    <source>
        <dbReference type="ARBA" id="ARBA00023015"/>
    </source>
</evidence>
<dbReference type="GO" id="GO:0003677">
    <property type="term" value="F:DNA binding"/>
    <property type="evidence" value="ECO:0007669"/>
    <property type="project" value="UniProtKB-UniRule"/>
</dbReference>
<feature type="DNA-binding region" description="H-T-H motif" evidence="4">
    <location>
        <begin position="24"/>
        <end position="43"/>
    </location>
</feature>
<dbReference type="Pfam" id="PF00440">
    <property type="entry name" value="TetR_N"/>
    <property type="match status" value="1"/>
</dbReference>
<keyword evidence="3" id="KW-0804">Transcription</keyword>
<dbReference type="Proteomes" id="UP000825008">
    <property type="component" value="Chromosome"/>
</dbReference>
<evidence type="ECO:0000259" key="5">
    <source>
        <dbReference type="PROSITE" id="PS50977"/>
    </source>
</evidence>
<dbReference type="RefSeq" id="WP_220695738.1">
    <property type="nucleotide sequence ID" value="NZ_CP080997.1"/>
</dbReference>
<dbReference type="Gene3D" id="1.10.357.10">
    <property type="entry name" value="Tetracycline Repressor, domain 2"/>
    <property type="match status" value="1"/>
</dbReference>
<dbReference type="KEGG" id="mher:K3U94_04650"/>
<dbReference type="InterPro" id="IPR009057">
    <property type="entry name" value="Homeodomain-like_sf"/>
</dbReference>
<accession>A0A9X7WJS6</accession>
<dbReference type="InterPro" id="IPR054156">
    <property type="entry name" value="YxaF_TetR_C"/>
</dbReference>
<evidence type="ECO:0000256" key="4">
    <source>
        <dbReference type="PROSITE-ProRule" id="PRU00335"/>
    </source>
</evidence>
<dbReference type="PANTHER" id="PTHR47506">
    <property type="entry name" value="TRANSCRIPTIONAL REGULATORY PROTEIN"/>
    <property type="match status" value="1"/>
</dbReference>
<dbReference type="AlphaFoldDB" id="A0A9X7WJS6"/>
<dbReference type="SUPFAM" id="SSF46689">
    <property type="entry name" value="Homeodomain-like"/>
    <property type="match status" value="1"/>
</dbReference>
<evidence type="ECO:0000313" key="6">
    <source>
        <dbReference type="EMBL" id="QZA08590.1"/>
    </source>
</evidence>
<keyword evidence="1" id="KW-0805">Transcription regulation</keyword>
<dbReference type="EMBL" id="CP080997">
    <property type="protein sequence ID" value="QZA08590.1"/>
    <property type="molecule type" value="Genomic_DNA"/>
</dbReference>
<evidence type="ECO:0000256" key="3">
    <source>
        <dbReference type="ARBA" id="ARBA00023163"/>
    </source>
</evidence>
<dbReference type="SUPFAM" id="SSF48498">
    <property type="entry name" value="Tetracyclin repressor-like, C-terminal domain"/>
    <property type="match status" value="1"/>
</dbReference>
<feature type="domain" description="HTH tetR-type" evidence="5">
    <location>
        <begin position="1"/>
        <end position="61"/>
    </location>
</feature>
<organism evidence="6 7">
    <name type="scientific">Mycolicibacter heraklionensis</name>
    <dbReference type="NCBI Taxonomy" id="512402"/>
    <lineage>
        <taxon>Bacteria</taxon>
        <taxon>Bacillati</taxon>
        <taxon>Actinomycetota</taxon>
        <taxon>Actinomycetes</taxon>
        <taxon>Mycobacteriales</taxon>
        <taxon>Mycobacteriaceae</taxon>
        <taxon>Mycolicibacter</taxon>
    </lineage>
</organism>
<dbReference type="InterPro" id="IPR036271">
    <property type="entry name" value="Tet_transcr_reg_TetR-rel_C_sf"/>
</dbReference>